<feature type="transmembrane region" description="Helical" evidence="8">
    <location>
        <begin position="48"/>
        <end position="71"/>
    </location>
</feature>
<keyword evidence="11" id="KW-1185">Reference proteome</keyword>
<dbReference type="PANTHER" id="PTHR42718:SF9">
    <property type="entry name" value="MAJOR FACILITATOR SUPERFAMILY MULTIDRUG TRANSPORTER MFSC"/>
    <property type="match status" value="1"/>
</dbReference>
<feature type="transmembrane region" description="Helical" evidence="8">
    <location>
        <begin position="78"/>
        <end position="100"/>
    </location>
</feature>
<feature type="transmembrane region" description="Helical" evidence="8">
    <location>
        <begin position="12"/>
        <end position="36"/>
    </location>
</feature>
<name>A0AAU9CA96_9BACT</name>
<keyword evidence="4" id="KW-1003">Cell membrane</keyword>
<dbReference type="Gene3D" id="1.20.1250.20">
    <property type="entry name" value="MFS general substrate transporter like domains"/>
    <property type="match status" value="1"/>
</dbReference>
<dbReference type="PANTHER" id="PTHR42718">
    <property type="entry name" value="MAJOR FACILITATOR SUPERFAMILY MULTIDRUG TRANSPORTER MFSC"/>
    <property type="match status" value="1"/>
</dbReference>
<dbReference type="Proteomes" id="UP001348817">
    <property type="component" value="Chromosome"/>
</dbReference>
<dbReference type="EMBL" id="AP025314">
    <property type="protein sequence ID" value="BDD08984.1"/>
    <property type="molecule type" value="Genomic_DNA"/>
</dbReference>
<dbReference type="GO" id="GO:0022857">
    <property type="term" value="F:transmembrane transporter activity"/>
    <property type="evidence" value="ECO:0007669"/>
    <property type="project" value="InterPro"/>
</dbReference>
<feature type="transmembrane region" description="Helical" evidence="8">
    <location>
        <begin position="198"/>
        <end position="217"/>
    </location>
</feature>
<evidence type="ECO:0000256" key="3">
    <source>
        <dbReference type="ARBA" id="ARBA00022448"/>
    </source>
</evidence>
<dbReference type="AlphaFoldDB" id="A0AAU9CA96"/>
<evidence type="ECO:0000256" key="6">
    <source>
        <dbReference type="ARBA" id="ARBA00022989"/>
    </source>
</evidence>
<evidence type="ECO:0000313" key="11">
    <source>
        <dbReference type="Proteomes" id="UP001348817"/>
    </source>
</evidence>
<keyword evidence="6 8" id="KW-1133">Transmembrane helix</keyword>
<feature type="transmembrane region" description="Helical" evidence="8">
    <location>
        <begin position="137"/>
        <end position="158"/>
    </location>
</feature>
<protein>
    <submittedName>
        <fullName evidence="10">MFS transporter</fullName>
    </submittedName>
</protein>
<dbReference type="InterPro" id="IPR036259">
    <property type="entry name" value="MFS_trans_sf"/>
</dbReference>
<feature type="transmembrane region" description="Helical" evidence="8">
    <location>
        <begin position="229"/>
        <end position="247"/>
    </location>
</feature>
<evidence type="ECO:0000256" key="1">
    <source>
        <dbReference type="ARBA" id="ARBA00004651"/>
    </source>
</evidence>
<evidence type="ECO:0000256" key="8">
    <source>
        <dbReference type="SAM" id="Phobius"/>
    </source>
</evidence>
<feature type="transmembrane region" description="Helical" evidence="8">
    <location>
        <begin position="333"/>
        <end position="350"/>
    </location>
</feature>
<reference evidence="10 11" key="1">
    <citation type="submission" date="2021-12" db="EMBL/GenBank/DDBJ databases">
        <title>Genome sequencing of bacteria with rrn-lacking chromosome and rrn-plasmid.</title>
        <authorList>
            <person name="Anda M."/>
            <person name="Iwasaki W."/>
        </authorList>
    </citation>
    <scope>NUCLEOTIDE SEQUENCE [LARGE SCALE GENOMIC DNA]</scope>
    <source>
        <strain evidence="10 11">DSM 100852</strain>
    </source>
</reference>
<dbReference type="KEGG" id="fax:FUAX_14160"/>
<keyword evidence="7 8" id="KW-0472">Membrane</keyword>
<feature type="transmembrane region" description="Helical" evidence="8">
    <location>
        <begin position="483"/>
        <end position="503"/>
    </location>
</feature>
<feature type="transmembrane region" description="Helical" evidence="8">
    <location>
        <begin position="303"/>
        <end position="321"/>
    </location>
</feature>
<dbReference type="RefSeq" id="WP_338394209.1">
    <property type="nucleotide sequence ID" value="NZ_AP025314.1"/>
</dbReference>
<comment type="similarity">
    <text evidence="2">Belongs to the major facilitator superfamily. EmrB family.</text>
</comment>
<sequence>MASKVTARQKIIILTVVVSSVIEIIDATIVNVSLPYMMGNLGATLNEISWVIASYAIANFIMVASASWLSAKLGRKNYFTISILIFTCASFFCGISTNVWELTFFRFLQGTGGGALLATAQAILVETFPKEQLNKANAVFGSGIICGPALGFFVGGAITEYISWHWIFFINIPIGLTATVMSYIFIPEPKEVRKAGKFDWQGWLFLVLGFGSLLVVLENGQEANWFSSTYISVLGVIAVFGIILFVWRELTAKMPLTYLRVFRIPTFAMGMTANLIAAIGFSWAFLLFPIFSQQVVGLNPLQTGILIMPAPIAALTMVFFIGRIKQSIRSLSLMLSFGVILVFLHAIWFASFNQNVSQLEIVWPLLVRGAGLSVLFVPMITITLYDLKGKEIPEGTGLFNMARKLGNALGIALITVFISRRSEFHETRISEFADGTNPVFESVFSLFKTTAEVDNPAKAESIAKLYMAESIQYQGALLTYMDTFIIIGLFFLACLPVFLLFLLKKTDK</sequence>
<feature type="transmembrane region" description="Helical" evidence="8">
    <location>
        <begin position="362"/>
        <end position="385"/>
    </location>
</feature>
<evidence type="ECO:0000256" key="7">
    <source>
        <dbReference type="ARBA" id="ARBA00023136"/>
    </source>
</evidence>
<dbReference type="GO" id="GO:0005886">
    <property type="term" value="C:plasma membrane"/>
    <property type="evidence" value="ECO:0007669"/>
    <property type="project" value="UniProtKB-SubCell"/>
</dbReference>
<keyword evidence="5 8" id="KW-0812">Transmembrane</keyword>
<feature type="transmembrane region" description="Helical" evidence="8">
    <location>
        <begin position="106"/>
        <end position="125"/>
    </location>
</feature>
<evidence type="ECO:0000259" key="9">
    <source>
        <dbReference type="PROSITE" id="PS50850"/>
    </source>
</evidence>
<feature type="transmembrane region" description="Helical" evidence="8">
    <location>
        <begin position="405"/>
        <end position="422"/>
    </location>
</feature>
<evidence type="ECO:0000313" key="10">
    <source>
        <dbReference type="EMBL" id="BDD08984.1"/>
    </source>
</evidence>
<dbReference type="CDD" id="cd17503">
    <property type="entry name" value="MFS_LmrB_MDR_like"/>
    <property type="match status" value="1"/>
</dbReference>
<dbReference type="SUPFAM" id="SSF103473">
    <property type="entry name" value="MFS general substrate transporter"/>
    <property type="match status" value="1"/>
</dbReference>
<evidence type="ECO:0000256" key="4">
    <source>
        <dbReference type="ARBA" id="ARBA00022475"/>
    </source>
</evidence>
<accession>A0AAU9CA96</accession>
<proteinExistence type="inferred from homology"/>
<evidence type="ECO:0000256" key="2">
    <source>
        <dbReference type="ARBA" id="ARBA00008537"/>
    </source>
</evidence>
<feature type="transmembrane region" description="Helical" evidence="8">
    <location>
        <begin position="267"/>
        <end position="291"/>
    </location>
</feature>
<organism evidence="10 11">
    <name type="scientific">Fulvitalea axinellae</name>
    <dbReference type="NCBI Taxonomy" id="1182444"/>
    <lineage>
        <taxon>Bacteria</taxon>
        <taxon>Pseudomonadati</taxon>
        <taxon>Bacteroidota</taxon>
        <taxon>Cytophagia</taxon>
        <taxon>Cytophagales</taxon>
        <taxon>Persicobacteraceae</taxon>
        <taxon>Fulvitalea</taxon>
    </lineage>
</organism>
<dbReference type="PRINTS" id="PR01036">
    <property type="entry name" value="TCRTETB"/>
</dbReference>
<dbReference type="PROSITE" id="PS50850">
    <property type="entry name" value="MFS"/>
    <property type="match status" value="1"/>
</dbReference>
<evidence type="ECO:0000256" key="5">
    <source>
        <dbReference type="ARBA" id="ARBA00022692"/>
    </source>
</evidence>
<dbReference type="Pfam" id="PF07690">
    <property type="entry name" value="MFS_1"/>
    <property type="match status" value="1"/>
</dbReference>
<dbReference type="Gene3D" id="1.20.1720.10">
    <property type="entry name" value="Multidrug resistance protein D"/>
    <property type="match status" value="1"/>
</dbReference>
<gene>
    <name evidence="10" type="ORF">FUAX_14160</name>
</gene>
<dbReference type="NCBIfam" id="TIGR00711">
    <property type="entry name" value="efflux_EmrB"/>
    <property type="match status" value="1"/>
</dbReference>
<dbReference type="InterPro" id="IPR011701">
    <property type="entry name" value="MFS"/>
</dbReference>
<keyword evidence="3" id="KW-0813">Transport</keyword>
<feature type="transmembrane region" description="Helical" evidence="8">
    <location>
        <begin position="164"/>
        <end position="186"/>
    </location>
</feature>
<comment type="subcellular location">
    <subcellularLocation>
        <location evidence="1">Cell membrane</location>
        <topology evidence="1">Multi-pass membrane protein</topology>
    </subcellularLocation>
</comment>
<feature type="domain" description="Major facilitator superfamily (MFS) profile" evidence="9">
    <location>
        <begin position="12"/>
        <end position="506"/>
    </location>
</feature>
<dbReference type="InterPro" id="IPR020846">
    <property type="entry name" value="MFS_dom"/>
</dbReference>
<dbReference type="InterPro" id="IPR004638">
    <property type="entry name" value="EmrB-like"/>
</dbReference>